<dbReference type="AlphaFoldDB" id="A0A9D1WSZ0"/>
<dbReference type="PANTHER" id="PTHR13754:SF13">
    <property type="entry name" value="METALLO-BETA-LACTAMASE SUPERFAMILY PROTEIN (AFU_ORTHOLOGUE AFUA_3G07630)"/>
    <property type="match status" value="1"/>
</dbReference>
<dbReference type="Pfam" id="PF00753">
    <property type="entry name" value="Lactamase_B"/>
    <property type="match status" value="1"/>
</dbReference>
<dbReference type="SUPFAM" id="SSF56281">
    <property type="entry name" value="Metallo-hydrolase/oxidoreductase"/>
    <property type="match status" value="1"/>
</dbReference>
<dbReference type="InterPro" id="IPR001279">
    <property type="entry name" value="Metallo-B-lactamas"/>
</dbReference>
<dbReference type="InterPro" id="IPR052926">
    <property type="entry name" value="Metallo-beta-lactamase_dom"/>
</dbReference>
<evidence type="ECO:0000313" key="3">
    <source>
        <dbReference type="Proteomes" id="UP000886721"/>
    </source>
</evidence>
<evidence type="ECO:0000259" key="1">
    <source>
        <dbReference type="SMART" id="SM00849"/>
    </source>
</evidence>
<dbReference type="InterPro" id="IPR036866">
    <property type="entry name" value="RibonucZ/Hydroxyglut_hydro"/>
</dbReference>
<organism evidence="2 3">
    <name type="scientific">Candidatus Anaerostipes excrementavium</name>
    <dbReference type="NCBI Taxonomy" id="2838463"/>
    <lineage>
        <taxon>Bacteria</taxon>
        <taxon>Bacillati</taxon>
        <taxon>Bacillota</taxon>
        <taxon>Clostridia</taxon>
        <taxon>Lachnospirales</taxon>
        <taxon>Lachnospiraceae</taxon>
        <taxon>Anaerostipes</taxon>
    </lineage>
</organism>
<dbReference type="Gene3D" id="3.60.15.10">
    <property type="entry name" value="Ribonuclease Z/Hydroxyacylglutathione hydrolase-like"/>
    <property type="match status" value="1"/>
</dbReference>
<dbReference type="CDD" id="cd07713">
    <property type="entry name" value="DHPS-like_MBL-fold"/>
    <property type="match status" value="1"/>
</dbReference>
<dbReference type="EMBL" id="DXEM01000004">
    <property type="protein sequence ID" value="HIX66684.1"/>
    <property type="molecule type" value="Genomic_DNA"/>
</dbReference>
<dbReference type="SMART" id="SM00849">
    <property type="entry name" value="Lactamase_B"/>
    <property type="match status" value="1"/>
</dbReference>
<dbReference type="Proteomes" id="UP000886721">
    <property type="component" value="Unassembled WGS sequence"/>
</dbReference>
<sequence length="272" mass="30919">MKIVNLMEDTCGNPACLYEHGFSLYIETSKHKLLADTGASKKTIENAKRLGIDLKEIDIVIISHGHYDHGGGIMAFVQENPHAKIYIRENAFGRFYHRKQDGFHDIGLDPAIEHLPQIMKVEGNLIIDEELSLFTNVAGRRLWPNGNKELYSEEMKHVFPDSFSHEQYLVIEEGEKRILISGCAHNGILNILDAYKICYGGVPDMVISGFHMMKKQGYSMEDLETIDQIACELKKLPCHFFTGHCTGEVPFERMQAIMGEQIEYVRCGQQII</sequence>
<dbReference type="PANTHER" id="PTHR13754">
    <property type="entry name" value="METALLO-BETA-LACTAMASE SUPERFAMILY PROTEIN"/>
    <property type="match status" value="1"/>
</dbReference>
<dbReference type="InterPro" id="IPR041712">
    <property type="entry name" value="DHPS-like_MBL-fold"/>
</dbReference>
<feature type="domain" description="Metallo-beta-lactamase" evidence="1">
    <location>
        <begin position="20"/>
        <end position="244"/>
    </location>
</feature>
<gene>
    <name evidence="2" type="ORF">H9735_01010</name>
</gene>
<name>A0A9D1WSZ0_9FIRM</name>
<evidence type="ECO:0000313" key="2">
    <source>
        <dbReference type="EMBL" id="HIX66684.1"/>
    </source>
</evidence>
<protein>
    <submittedName>
        <fullName evidence="2">MBL fold metallo-hydrolase</fullName>
    </submittedName>
</protein>
<reference evidence="2" key="1">
    <citation type="journal article" date="2021" name="PeerJ">
        <title>Extensive microbial diversity within the chicken gut microbiome revealed by metagenomics and culture.</title>
        <authorList>
            <person name="Gilroy R."/>
            <person name="Ravi A."/>
            <person name="Getino M."/>
            <person name="Pursley I."/>
            <person name="Horton D.L."/>
            <person name="Alikhan N.F."/>
            <person name="Baker D."/>
            <person name="Gharbi K."/>
            <person name="Hall N."/>
            <person name="Watson M."/>
            <person name="Adriaenssens E.M."/>
            <person name="Foster-Nyarko E."/>
            <person name="Jarju S."/>
            <person name="Secka A."/>
            <person name="Antonio M."/>
            <person name="Oren A."/>
            <person name="Chaudhuri R.R."/>
            <person name="La Ragione R."/>
            <person name="Hildebrand F."/>
            <person name="Pallen M.J."/>
        </authorList>
    </citation>
    <scope>NUCLEOTIDE SEQUENCE</scope>
    <source>
        <strain evidence="2">CHK191-13928</strain>
    </source>
</reference>
<proteinExistence type="predicted"/>
<dbReference type="GO" id="GO:0016740">
    <property type="term" value="F:transferase activity"/>
    <property type="evidence" value="ECO:0007669"/>
    <property type="project" value="TreeGrafter"/>
</dbReference>
<reference evidence="2" key="2">
    <citation type="submission" date="2021-04" db="EMBL/GenBank/DDBJ databases">
        <authorList>
            <person name="Gilroy R."/>
        </authorList>
    </citation>
    <scope>NUCLEOTIDE SEQUENCE</scope>
    <source>
        <strain evidence="2">CHK191-13928</strain>
    </source>
</reference>
<accession>A0A9D1WSZ0</accession>
<comment type="caution">
    <text evidence="2">The sequence shown here is derived from an EMBL/GenBank/DDBJ whole genome shotgun (WGS) entry which is preliminary data.</text>
</comment>